<dbReference type="OrthoDB" id="9790710at2"/>
<dbReference type="AlphaFoldDB" id="A0A8B2NUV5"/>
<keyword evidence="2" id="KW-0808">Transferase</keyword>
<gene>
    <name evidence="2" type="ORF">DLJ53_23110</name>
</gene>
<protein>
    <submittedName>
        <fullName evidence="2">Colanic acid biosynthesis glycosyltransferase WcaL</fullName>
    </submittedName>
</protein>
<proteinExistence type="predicted"/>
<dbReference type="GO" id="GO:0016757">
    <property type="term" value="F:glycosyltransferase activity"/>
    <property type="evidence" value="ECO:0007669"/>
    <property type="project" value="InterPro"/>
</dbReference>
<sequence>MGGRVAVVVKGYPRLSETFIAQEILGLQRRGIDLTIVSLRHPTESAVHEVHRQITAPVLYLPEYLKDDPARVRAARRIAEGLPGYARAEAAYRRDLERDPSASRRRRWGQAAVLAAELPEGTGAIYVHYLHTPASVARYASLMTGVPYAFSAHAKDIYTTPEWDLREKIADAEWGTTCTAANRDVLDRLAPRGRSVDLVYHGLDLSLFHPEAKRGEGPLRILSVCRAVEKKGLDDVFRALARLDVDWRFEHVGGGGLVKDLTGLAERLGIADRIAFLGALPREDVVAAYRRADVFVLASRIARNGDRDGLPNVIMEAMAMGLPVVSTEVSAVPEIVTAETGILVPPRDAAALGKALADLAASPETRTRLGQAGAARVTSHFSPDPGLDHIAARLTQTMSARQAA</sequence>
<reference evidence="2 3" key="1">
    <citation type="submission" date="2018-05" db="EMBL/GenBank/DDBJ databases">
        <title>Acuticoccus sediminis sp. nov., isolated from deep-sea sediment of Indian Ocean.</title>
        <authorList>
            <person name="Liu X."/>
            <person name="Lai Q."/>
            <person name="Du Y."/>
            <person name="Sun F."/>
            <person name="Zhang X."/>
            <person name="Wang S."/>
            <person name="Shao Z."/>
        </authorList>
    </citation>
    <scope>NUCLEOTIDE SEQUENCE [LARGE SCALE GENOMIC DNA]</scope>
    <source>
        <strain evidence="2 3">PTG4-2</strain>
    </source>
</reference>
<comment type="caution">
    <text evidence="2">The sequence shown here is derived from an EMBL/GenBank/DDBJ whole genome shotgun (WGS) entry which is preliminary data.</text>
</comment>
<dbReference type="RefSeq" id="WP_111349601.1">
    <property type="nucleotide sequence ID" value="NZ_QHHQ01000005.1"/>
</dbReference>
<evidence type="ECO:0000313" key="3">
    <source>
        <dbReference type="Proteomes" id="UP000249590"/>
    </source>
</evidence>
<evidence type="ECO:0000259" key="1">
    <source>
        <dbReference type="Pfam" id="PF00534"/>
    </source>
</evidence>
<dbReference type="PANTHER" id="PTHR12526:SF636">
    <property type="entry name" value="BLL3647 PROTEIN"/>
    <property type="match status" value="1"/>
</dbReference>
<name>A0A8B2NUV5_9HYPH</name>
<dbReference type="InterPro" id="IPR001296">
    <property type="entry name" value="Glyco_trans_1"/>
</dbReference>
<feature type="domain" description="Glycosyl transferase family 1" evidence="1">
    <location>
        <begin position="213"/>
        <end position="374"/>
    </location>
</feature>
<organism evidence="2 3">
    <name type="scientific">Acuticoccus sediminis</name>
    <dbReference type="NCBI Taxonomy" id="2184697"/>
    <lineage>
        <taxon>Bacteria</taxon>
        <taxon>Pseudomonadati</taxon>
        <taxon>Pseudomonadota</taxon>
        <taxon>Alphaproteobacteria</taxon>
        <taxon>Hyphomicrobiales</taxon>
        <taxon>Amorphaceae</taxon>
        <taxon>Acuticoccus</taxon>
    </lineage>
</organism>
<dbReference type="Proteomes" id="UP000249590">
    <property type="component" value="Unassembled WGS sequence"/>
</dbReference>
<dbReference type="PANTHER" id="PTHR12526">
    <property type="entry name" value="GLYCOSYLTRANSFERASE"/>
    <property type="match status" value="1"/>
</dbReference>
<accession>A0A8B2NUV5</accession>
<dbReference type="SUPFAM" id="SSF53756">
    <property type="entry name" value="UDP-Glycosyltransferase/glycogen phosphorylase"/>
    <property type="match status" value="1"/>
</dbReference>
<evidence type="ECO:0000313" key="2">
    <source>
        <dbReference type="EMBL" id="RAH99416.1"/>
    </source>
</evidence>
<keyword evidence="3" id="KW-1185">Reference proteome</keyword>
<dbReference type="EMBL" id="QHHQ01000005">
    <property type="protein sequence ID" value="RAH99416.1"/>
    <property type="molecule type" value="Genomic_DNA"/>
</dbReference>
<dbReference type="Gene3D" id="3.40.50.2000">
    <property type="entry name" value="Glycogen Phosphorylase B"/>
    <property type="match status" value="2"/>
</dbReference>
<dbReference type="Pfam" id="PF00534">
    <property type="entry name" value="Glycos_transf_1"/>
    <property type="match status" value="1"/>
</dbReference>